<dbReference type="PANTHER" id="PTHR35550:SF2">
    <property type="entry name" value="OS05G0401200 PROTEIN"/>
    <property type="match status" value="1"/>
</dbReference>
<dbReference type="InterPro" id="IPR021467">
    <property type="entry name" value="DUF3119"/>
</dbReference>
<dbReference type="PANTHER" id="PTHR35550">
    <property type="match status" value="1"/>
</dbReference>
<dbReference type="OrthoDB" id="1921626at2759"/>
<comment type="caution">
    <text evidence="3">The sequence shown here is derived from an EMBL/GenBank/DDBJ whole genome shotgun (WGS) entry which is preliminary data.</text>
</comment>
<feature type="signal peptide" evidence="2">
    <location>
        <begin position="1"/>
        <end position="17"/>
    </location>
</feature>
<evidence type="ECO:0000313" key="4">
    <source>
        <dbReference type="Proteomes" id="UP001153069"/>
    </source>
</evidence>
<sequence length="252" mass="28283">MKLLSCLLLLATTGSQAFVVKPSMQRVATQVNVASPPIDEWNQPIPEKVSTAPVPVNKVSKAARSRMADRIIDPDFSLALGVFLLAPMIAWYHPTYMADGSPSLLGVFGAGFHLVFAALLWVQTVRVRLVFEKDSMEFYNVKGPQCDLEKGAKLVKKPSNYVADTANRWKYDDIINYGFFPSLEFPVICYMKETNTDPAKWNRWFAAFDSYGRGQPHFFPGICNARQIKEEFEKRGVARKPIPMIGGKVSKK</sequence>
<feature type="transmembrane region" description="Helical" evidence="1">
    <location>
        <begin position="76"/>
        <end position="92"/>
    </location>
</feature>
<keyword evidence="2" id="KW-0732">Signal</keyword>
<dbReference type="Proteomes" id="UP001153069">
    <property type="component" value="Unassembled WGS sequence"/>
</dbReference>
<organism evidence="3 4">
    <name type="scientific">Seminavis robusta</name>
    <dbReference type="NCBI Taxonomy" id="568900"/>
    <lineage>
        <taxon>Eukaryota</taxon>
        <taxon>Sar</taxon>
        <taxon>Stramenopiles</taxon>
        <taxon>Ochrophyta</taxon>
        <taxon>Bacillariophyta</taxon>
        <taxon>Bacillariophyceae</taxon>
        <taxon>Bacillariophycidae</taxon>
        <taxon>Naviculales</taxon>
        <taxon>Naviculaceae</taxon>
        <taxon>Seminavis</taxon>
    </lineage>
</organism>
<evidence type="ECO:0000313" key="3">
    <source>
        <dbReference type="EMBL" id="CAB9515913.1"/>
    </source>
</evidence>
<feature type="transmembrane region" description="Helical" evidence="1">
    <location>
        <begin position="104"/>
        <end position="122"/>
    </location>
</feature>
<evidence type="ECO:0000256" key="2">
    <source>
        <dbReference type="SAM" id="SignalP"/>
    </source>
</evidence>
<protein>
    <submittedName>
        <fullName evidence="3">Uncharacterized protein</fullName>
    </submittedName>
</protein>
<keyword evidence="1" id="KW-1133">Transmembrane helix</keyword>
<name>A0A9N8E7U9_9STRA</name>
<dbReference type="Pfam" id="PF11317">
    <property type="entry name" value="DUF3119"/>
    <property type="match status" value="1"/>
</dbReference>
<keyword evidence="1" id="KW-0812">Transmembrane</keyword>
<feature type="chain" id="PRO_5040123303" evidence="2">
    <location>
        <begin position="18"/>
        <end position="252"/>
    </location>
</feature>
<gene>
    <name evidence="3" type="ORF">SEMRO_747_G196550.1</name>
</gene>
<dbReference type="AlphaFoldDB" id="A0A9N8E7U9"/>
<evidence type="ECO:0000256" key="1">
    <source>
        <dbReference type="SAM" id="Phobius"/>
    </source>
</evidence>
<reference evidence="3" key="1">
    <citation type="submission" date="2020-06" db="EMBL/GenBank/DDBJ databases">
        <authorList>
            <consortium name="Plant Systems Biology data submission"/>
        </authorList>
    </citation>
    <scope>NUCLEOTIDE SEQUENCE</scope>
    <source>
        <strain evidence="3">D6</strain>
    </source>
</reference>
<proteinExistence type="predicted"/>
<accession>A0A9N8E7U9</accession>
<keyword evidence="1" id="KW-0472">Membrane</keyword>
<keyword evidence="4" id="KW-1185">Reference proteome</keyword>
<dbReference type="EMBL" id="CAICTM010000746">
    <property type="protein sequence ID" value="CAB9515913.1"/>
    <property type="molecule type" value="Genomic_DNA"/>
</dbReference>